<gene>
    <name evidence="2" type="ORF">Tci_932910</name>
</gene>
<sequence>LESRLPQRVLSNQSTQKQRRNYAKMEQEQSELGAPTLPPQCPRTPPHPRH</sequence>
<dbReference type="EMBL" id="BKCJ011884748">
    <property type="protein sequence ID" value="GFD60941.1"/>
    <property type="molecule type" value="Genomic_DNA"/>
</dbReference>
<feature type="compositionally biased region" description="Pro residues" evidence="1">
    <location>
        <begin position="36"/>
        <end position="50"/>
    </location>
</feature>
<evidence type="ECO:0000313" key="2">
    <source>
        <dbReference type="EMBL" id="GFD60941.1"/>
    </source>
</evidence>
<organism evidence="2">
    <name type="scientific">Tanacetum cinerariifolium</name>
    <name type="common">Dalmatian daisy</name>
    <name type="synonym">Chrysanthemum cinerariifolium</name>
    <dbReference type="NCBI Taxonomy" id="118510"/>
    <lineage>
        <taxon>Eukaryota</taxon>
        <taxon>Viridiplantae</taxon>
        <taxon>Streptophyta</taxon>
        <taxon>Embryophyta</taxon>
        <taxon>Tracheophyta</taxon>
        <taxon>Spermatophyta</taxon>
        <taxon>Magnoliopsida</taxon>
        <taxon>eudicotyledons</taxon>
        <taxon>Gunneridae</taxon>
        <taxon>Pentapetalae</taxon>
        <taxon>asterids</taxon>
        <taxon>campanulids</taxon>
        <taxon>Asterales</taxon>
        <taxon>Asteraceae</taxon>
        <taxon>Asteroideae</taxon>
        <taxon>Anthemideae</taxon>
        <taxon>Anthemidinae</taxon>
        <taxon>Tanacetum</taxon>
    </lineage>
</organism>
<reference evidence="2" key="1">
    <citation type="journal article" date="2019" name="Sci. Rep.">
        <title>Draft genome of Tanacetum cinerariifolium, the natural source of mosquito coil.</title>
        <authorList>
            <person name="Yamashiro T."/>
            <person name="Shiraishi A."/>
            <person name="Satake H."/>
            <person name="Nakayama K."/>
        </authorList>
    </citation>
    <scope>NUCLEOTIDE SEQUENCE</scope>
</reference>
<feature type="non-terminal residue" evidence="2">
    <location>
        <position position="1"/>
    </location>
</feature>
<dbReference type="AlphaFoldDB" id="A0A699XVF4"/>
<comment type="caution">
    <text evidence="2">The sequence shown here is derived from an EMBL/GenBank/DDBJ whole genome shotgun (WGS) entry which is preliminary data.</text>
</comment>
<evidence type="ECO:0000256" key="1">
    <source>
        <dbReference type="SAM" id="MobiDB-lite"/>
    </source>
</evidence>
<feature type="region of interest" description="Disordered" evidence="1">
    <location>
        <begin position="1"/>
        <end position="50"/>
    </location>
</feature>
<accession>A0A699XVF4</accession>
<name>A0A699XVF4_TANCI</name>
<protein>
    <submittedName>
        <fullName evidence="2">Uncharacterized protein</fullName>
    </submittedName>
</protein>
<proteinExistence type="predicted"/>